<evidence type="ECO:0000313" key="2">
    <source>
        <dbReference type="EMBL" id="EMP9431080.1"/>
    </source>
</evidence>
<organism evidence="2">
    <name type="scientific">Providencia stuartii</name>
    <dbReference type="NCBI Taxonomy" id="588"/>
    <lineage>
        <taxon>Bacteria</taxon>
        <taxon>Pseudomonadati</taxon>
        <taxon>Pseudomonadota</taxon>
        <taxon>Gammaproteobacteria</taxon>
        <taxon>Enterobacterales</taxon>
        <taxon>Morganellaceae</taxon>
        <taxon>Providencia</taxon>
    </lineage>
</organism>
<protein>
    <submittedName>
        <fullName evidence="2">N-acetyltransferase</fullName>
    </submittedName>
</protein>
<accession>A0AAI9HVX3</accession>
<name>A0AAI9HVX3_PROST</name>
<dbReference type="GO" id="GO:0016747">
    <property type="term" value="F:acyltransferase activity, transferring groups other than amino-acyl groups"/>
    <property type="evidence" value="ECO:0007669"/>
    <property type="project" value="InterPro"/>
</dbReference>
<gene>
    <name evidence="2" type="ORF">JRA39_000065</name>
</gene>
<dbReference type="PROSITE" id="PS51186">
    <property type="entry name" value="GNAT"/>
    <property type="match status" value="1"/>
</dbReference>
<dbReference type="EMBL" id="AAZDVE040000001">
    <property type="protein sequence ID" value="EMP9431080.1"/>
    <property type="molecule type" value="Genomic_DNA"/>
</dbReference>
<reference evidence="2" key="1">
    <citation type="submission" date="2024-02" db="EMBL/GenBank/DDBJ databases">
        <authorList>
            <consortium name="Clinical and Environmental Microbiology Branch: Whole genome sequencing antimicrobial resistance pathogens in the healthcare setting"/>
        </authorList>
    </citation>
    <scope>NUCLEOTIDE SEQUENCE</scope>
    <source>
        <strain evidence="2">2020GO-00142</strain>
    </source>
</reference>
<dbReference type="InterPro" id="IPR000182">
    <property type="entry name" value="GNAT_dom"/>
</dbReference>
<dbReference type="SUPFAM" id="SSF55729">
    <property type="entry name" value="Acyl-CoA N-acyltransferases (Nat)"/>
    <property type="match status" value="1"/>
</dbReference>
<sequence>MPIQYRLMQITDCENVAQLLQANSESQGGGLLGDYPLSKVKMMFTHSTHTIVAYDKNFIVGVVFSFSPYADTLPPLAKYITQQFSEFMENNWFYGPVCIDKTYRGKGILQALFDVLRAKHAGNPIAFINASNQRSLIAHQKIGMQEVAQFTFNNVDYYLVTH</sequence>
<dbReference type="InterPro" id="IPR016181">
    <property type="entry name" value="Acyl_CoA_acyltransferase"/>
</dbReference>
<feature type="domain" description="N-acetyltransferase" evidence="1">
    <location>
        <begin position="3"/>
        <end position="162"/>
    </location>
</feature>
<dbReference type="AlphaFoldDB" id="A0AAI9HVX3"/>
<dbReference type="Gene3D" id="3.40.630.30">
    <property type="match status" value="1"/>
</dbReference>
<comment type="caution">
    <text evidence="2">The sequence shown here is derived from an EMBL/GenBank/DDBJ whole genome shotgun (WGS) entry which is preliminary data.</text>
</comment>
<evidence type="ECO:0000259" key="1">
    <source>
        <dbReference type="PROSITE" id="PS51186"/>
    </source>
</evidence>
<proteinExistence type="predicted"/>